<evidence type="ECO:0000313" key="2">
    <source>
        <dbReference type="EMBL" id="OOP55005.1"/>
    </source>
</evidence>
<proteinExistence type="predicted"/>
<sequence length="213" mass="24658">MAMHHVASLESSVLVLNKFFMALHVISAKRAFVLLCKETAEVVSVDSGKFNSYDFDGWKDVSLYKVKSGLPEEDATSWIKTVSYEIEVPKIIRLLFYDKYPQANIKFNRRNIFARDENKCQYCGRRFPTAELSLDHIVPKAYHGKTTWTNIVCACTECNKTKGGRTPEEARMKLIRKPAKPKHSPILSLKLRSDRYRSWKQFLDEAYWSVPLK</sequence>
<feature type="domain" description="HNH nuclease" evidence="1">
    <location>
        <begin position="107"/>
        <end position="160"/>
    </location>
</feature>
<accession>A0A1V4APG2</accession>
<keyword evidence="2" id="KW-0255">Endonuclease</keyword>
<dbReference type="AlphaFoldDB" id="A0A1V4APG2"/>
<dbReference type="InterPro" id="IPR003615">
    <property type="entry name" value="HNH_nuc"/>
</dbReference>
<dbReference type="CDD" id="cd00085">
    <property type="entry name" value="HNHc"/>
    <property type="match status" value="1"/>
</dbReference>
<evidence type="ECO:0000313" key="3">
    <source>
        <dbReference type="Proteomes" id="UP000189681"/>
    </source>
</evidence>
<protein>
    <submittedName>
        <fullName evidence="2">HNH endonuclease</fullName>
    </submittedName>
</protein>
<keyword evidence="2" id="KW-0540">Nuclease</keyword>
<dbReference type="EMBL" id="AYTS01000192">
    <property type="protein sequence ID" value="OOP55005.1"/>
    <property type="molecule type" value="Genomic_DNA"/>
</dbReference>
<dbReference type="Gene3D" id="1.10.30.50">
    <property type="match status" value="1"/>
</dbReference>
<gene>
    <name evidence="2" type="ORF">AYP45_17490</name>
</gene>
<dbReference type="STRING" id="1004156.AYP45_17490"/>
<dbReference type="InterPro" id="IPR029471">
    <property type="entry name" value="HNH_5"/>
</dbReference>
<dbReference type="Proteomes" id="UP000189681">
    <property type="component" value="Unassembled WGS sequence"/>
</dbReference>
<reference evidence="2 3" key="1">
    <citation type="journal article" date="2017" name="Water Res.">
        <title>Discovery and metagenomic analysis of an anammox bacterial enrichment related to Candidatus "Brocadia caroliniensis" in a full-scale glycerol-fed nitritation-denitritation separate centrate treatment process.</title>
        <authorList>
            <person name="Park H."/>
            <person name="Brotto A.C."/>
            <person name="van Loosdrecht M.C."/>
            <person name="Chandran K."/>
        </authorList>
    </citation>
    <scope>NUCLEOTIDE SEQUENCE [LARGE SCALE GENOMIC DNA]</scope>
    <source>
        <strain evidence="2">26THWARD</strain>
    </source>
</reference>
<dbReference type="GO" id="GO:0004519">
    <property type="term" value="F:endonuclease activity"/>
    <property type="evidence" value="ECO:0007669"/>
    <property type="project" value="UniProtKB-KW"/>
</dbReference>
<organism evidence="2 3">
    <name type="scientific">Candidatus Brocadia carolinensis</name>
    <dbReference type="NCBI Taxonomy" id="1004156"/>
    <lineage>
        <taxon>Bacteria</taxon>
        <taxon>Pseudomonadati</taxon>
        <taxon>Planctomycetota</taxon>
        <taxon>Candidatus Brocadiia</taxon>
        <taxon>Candidatus Brocadiales</taxon>
        <taxon>Candidatus Brocadiaceae</taxon>
        <taxon>Candidatus Brocadia</taxon>
    </lineage>
</organism>
<dbReference type="PANTHER" id="PTHR33877">
    <property type="entry name" value="SLL1193 PROTEIN"/>
    <property type="match status" value="1"/>
</dbReference>
<name>A0A1V4APG2_9BACT</name>
<keyword evidence="2" id="KW-0378">Hydrolase</keyword>
<dbReference type="InterPro" id="IPR052892">
    <property type="entry name" value="NA-targeting_endonuclease"/>
</dbReference>
<dbReference type="SMART" id="SM00507">
    <property type="entry name" value="HNHc"/>
    <property type="match status" value="1"/>
</dbReference>
<dbReference type="Pfam" id="PF14279">
    <property type="entry name" value="HNH_5"/>
    <property type="match status" value="1"/>
</dbReference>
<evidence type="ECO:0000259" key="1">
    <source>
        <dbReference type="SMART" id="SM00507"/>
    </source>
</evidence>
<dbReference type="PANTHER" id="PTHR33877:SF2">
    <property type="entry name" value="OS07G0170200 PROTEIN"/>
    <property type="match status" value="1"/>
</dbReference>
<comment type="caution">
    <text evidence="2">The sequence shown here is derived from an EMBL/GenBank/DDBJ whole genome shotgun (WGS) entry which is preliminary data.</text>
</comment>